<reference evidence="1 2" key="1">
    <citation type="journal article" date="2022" name="DNA Res.">
        <title>Chromosomal-level genome assembly of the orchid tree Bauhinia variegata (Leguminosae; Cercidoideae) supports the allotetraploid origin hypothesis of Bauhinia.</title>
        <authorList>
            <person name="Zhong Y."/>
            <person name="Chen Y."/>
            <person name="Zheng D."/>
            <person name="Pang J."/>
            <person name="Liu Y."/>
            <person name="Luo S."/>
            <person name="Meng S."/>
            <person name="Qian L."/>
            <person name="Wei D."/>
            <person name="Dai S."/>
            <person name="Zhou R."/>
        </authorList>
    </citation>
    <scope>NUCLEOTIDE SEQUENCE [LARGE SCALE GENOMIC DNA]</scope>
    <source>
        <strain evidence="1">BV-YZ2020</strain>
    </source>
</reference>
<name>A0ACB9MFS8_BAUVA</name>
<gene>
    <name evidence="1" type="ORF">L6164_022311</name>
</gene>
<accession>A0ACB9MFS8</accession>
<comment type="caution">
    <text evidence="1">The sequence shown here is derived from an EMBL/GenBank/DDBJ whole genome shotgun (WGS) entry which is preliminary data.</text>
</comment>
<keyword evidence="2" id="KW-1185">Reference proteome</keyword>
<evidence type="ECO:0000313" key="2">
    <source>
        <dbReference type="Proteomes" id="UP000828941"/>
    </source>
</evidence>
<dbReference type="EMBL" id="CM039434">
    <property type="protein sequence ID" value="KAI4322635.1"/>
    <property type="molecule type" value="Genomic_DNA"/>
</dbReference>
<organism evidence="1 2">
    <name type="scientific">Bauhinia variegata</name>
    <name type="common">Purple orchid tree</name>
    <name type="synonym">Phanera variegata</name>
    <dbReference type="NCBI Taxonomy" id="167791"/>
    <lineage>
        <taxon>Eukaryota</taxon>
        <taxon>Viridiplantae</taxon>
        <taxon>Streptophyta</taxon>
        <taxon>Embryophyta</taxon>
        <taxon>Tracheophyta</taxon>
        <taxon>Spermatophyta</taxon>
        <taxon>Magnoliopsida</taxon>
        <taxon>eudicotyledons</taxon>
        <taxon>Gunneridae</taxon>
        <taxon>Pentapetalae</taxon>
        <taxon>rosids</taxon>
        <taxon>fabids</taxon>
        <taxon>Fabales</taxon>
        <taxon>Fabaceae</taxon>
        <taxon>Cercidoideae</taxon>
        <taxon>Cercideae</taxon>
        <taxon>Bauhiniinae</taxon>
        <taxon>Bauhinia</taxon>
    </lineage>
</organism>
<evidence type="ECO:0000313" key="1">
    <source>
        <dbReference type="EMBL" id="KAI4322635.1"/>
    </source>
</evidence>
<sequence>MGSCLSKGKIPKQDHKCKTRKQGQNEQNGPETLQSHPTSPAMKLNWTDEEDRRAPPPVEEETVKEVLLETPISKPQIPVLIEERKTQMPVSIIEHKDENFDTKCLIHKAEEASEVSQLSEICSISESFSTCTTATTTTITEKREDEATSKRSSREVTQRVNRPPSKAPRKHPYTVDSASGRQRRAKSPAKRTETSPETSKVSSRSTVRGRESGQVSTKKLSVGSAGVRRDPGEGSGRRSRSPSTRMSSGVGKASTGRTPLKVNGGTVGHSPADHGVQNSGIAEVEEKNDSVSPGAHESLENPHVSLECFIFL</sequence>
<dbReference type="Proteomes" id="UP000828941">
    <property type="component" value="Chromosome 9"/>
</dbReference>
<protein>
    <submittedName>
        <fullName evidence="1">Uncharacterized protein</fullName>
    </submittedName>
</protein>
<proteinExistence type="predicted"/>